<evidence type="ECO:0000313" key="2">
    <source>
        <dbReference type="EMBL" id="APG61095.1"/>
    </source>
</evidence>
<dbReference type="STRING" id="1913577.LPB144_12060"/>
<proteinExistence type="predicted"/>
<dbReference type="RefSeq" id="WP_072553786.1">
    <property type="nucleotide sequence ID" value="NZ_CP018153.1"/>
</dbReference>
<protein>
    <submittedName>
        <fullName evidence="2">Uncharacterized protein</fullName>
    </submittedName>
</protein>
<dbReference type="PROSITE" id="PS51257">
    <property type="entry name" value="PROKAR_LIPOPROTEIN"/>
    <property type="match status" value="1"/>
</dbReference>
<feature type="chain" id="PRO_5012091929" evidence="1">
    <location>
        <begin position="19"/>
        <end position="805"/>
    </location>
</feature>
<keyword evidence="1" id="KW-0732">Signal</keyword>
<evidence type="ECO:0000256" key="1">
    <source>
        <dbReference type="SAM" id="SignalP"/>
    </source>
</evidence>
<dbReference type="Proteomes" id="UP000182510">
    <property type="component" value="Chromosome"/>
</dbReference>
<name>A0A1L3J7J2_9FLAO</name>
<reference evidence="2 3" key="1">
    <citation type="submission" date="2016-11" db="EMBL/GenBank/DDBJ databases">
        <title>Gramella sp. LPB0144 isolated from marine environment.</title>
        <authorList>
            <person name="Kim E."/>
            <person name="Yi H."/>
        </authorList>
    </citation>
    <scope>NUCLEOTIDE SEQUENCE [LARGE SCALE GENOMIC DNA]</scope>
    <source>
        <strain evidence="2 3">LPB0144</strain>
    </source>
</reference>
<evidence type="ECO:0000313" key="3">
    <source>
        <dbReference type="Proteomes" id="UP000182510"/>
    </source>
</evidence>
<gene>
    <name evidence="2" type="ORF">LPB144_12060</name>
</gene>
<keyword evidence="3" id="KW-1185">Reference proteome</keyword>
<feature type="signal peptide" evidence="1">
    <location>
        <begin position="1"/>
        <end position="18"/>
    </location>
</feature>
<accession>A0A1L3J7J2</accession>
<organism evidence="2 3">
    <name type="scientific">Christiangramia salexigens</name>
    <dbReference type="NCBI Taxonomy" id="1913577"/>
    <lineage>
        <taxon>Bacteria</taxon>
        <taxon>Pseudomonadati</taxon>
        <taxon>Bacteroidota</taxon>
        <taxon>Flavobacteriia</taxon>
        <taxon>Flavobacteriales</taxon>
        <taxon>Flavobacteriaceae</taxon>
        <taxon>Christiangramia</taxon>
    </lineage>
</organism>
<dbReference type="EMBL" id="CP018153">
    <property type="protein sequence ID" value="APG61095.1"/>
    <property type="molecule type" value="Genomic_DNA"/>
</dbReference>
<dbReference type="KEGG" id="grl:LPB144_12060"/>
<dbReference type="OrthoDB" id="1093345at2"/>
<dbReference type="AlphaFoldDB" id="A0A1L3J7J2"/>
<sequence length="805" mass="91548">MKKVFLFLLLSILIAACTTNENKDLKITDHIPEDSEFILFTPDISQFKNELNSSEITASINYPFKSQLLRDLQYLEHYNLKQAALAFSKTSNKHYVYTIIAKADSSSIQLDSIQNKSLENITEKDFSYKKVQIENSAFIEFRNKNLLFLSNSKENLQQLINSKKTLQDEDFKKAYAASDPNKNSMLFNSSINKNDTNFLSKLFQFADLKSFASWSILDLELSRSELKLNGVSITKTVGAPIFSKIKPKKIEVGKICPENFNVFKAIGYDDFSKLNENLINKAKDTIPSKYPGILDHTREIALINLMEGSLLALNTVEIESANEQLTGKGERIESFRGFPVFKWNSDSVLPNHFELLFPELKPSFYTVIEHFIIFSEQQEALEELITAYQNSDLLASRSYYTEVMNSLSSESSVLSVNRLSDNGSLLKEKHSLNRNALAAFQFIQEDNFAHLHGIIYNPEAGKISAKQAKQTRSLKLDAPVAVGPFYFKNHRSDQLDIAVQDEKNTLYLISNKGTIFWKKKLDTRIQGDIHEVDLFKNGNKQLAFSTGFKLEVIDRTGKTVKPFPVEFNDPITQPVSVFDYDNNRNYRFVLVQNKQVFMVGPKGKAIKGFDFEKASAEIIKPPKHIRLGTKDYILITEKTGKLNILSRQGNIRVPLKKDLNLSENEWFEHKGHFVTTTDDHKLLKIDQKGGIVISDLGLAENSKIIADERNLIYLSENVLSINDKKVELDFGLYTNPQVFKGRSGILVSLTDTQTQKVYVFNQNAELLNGFPVYGNSRVDISNADIDSQLELIVKGEENEILIYEF</sequence>